<dbReference type="Gene3D" id="3.40.47.10">
    <property type="match status" value="1"/>
</dbReference>
<comment type="pathway">
    <text evidence="2">Biopolymer metabolism; poly-(R)-3-hydroxybutanoate biosynthesis.</text>
</comment>
<dbReference type="InterPro" id="IPR020613">
    <property type="entry name" value="Thiolase_CS"/>
</dbReference>
<keyword evidence="5" id="KW-0583">PHB biosynthesis</keyword>
<dbReference type="InterPro" id="IPR002155">
    <property type="entry name" value="Thiolase"/>
</dbReference>
<dbReference type="GO" id="GO:0010124">
    <property type="term" value="P:phenylacetate catabolic process"/>
    <property type="evidence" value="ECO:0007669"/>
    <property type="project" value="TreeGrafter"/>
</dbReference>
<evidence type="ECO:0000256" key="12">
    <source>
        <dbReference type="ARBA" id="ARBA00080155"/>
    </source>
</evidence>
<evidence type="ECO:0000313" key="17">
    <source>
        <dbReference type="EMBL" id="SCM76050.1"/>
    </source>
</evidence>
<sequence>MREAVIVSAVRTPVGRCRGALAPVPAHMLGAAAVREAVRRTGIDPARIDDVIFANLMNNEINNMGRMVALEADLPLSVPGITLDRQCAASLNALAYGAIQIMAGFADVIVAGGVESDSRRTYSLEKAEVAYSVAPPKFADIHTAPDRIGHVTMGITAENVARRYGLSRRELDDFAVRSHALAAAAWDAGRFDDALVPIEVDLGKGRTATVRRDECVRADCSIETLAALRPAFIPDGLVTAGNSSPMSDGAGAMVIMEREAAEAEGLDVLAVFHGYAVAGVDPNYMGLGPIAAVDKLLKRAGLSVADIDLWELNEAFAAQALACIRDIGMPIERVNPNGGAIALGHPLAGTGAILTAKTVDEMRRRSLANAVISFCVGGGQGVAVLLTRK</sequence>
<feature type="domain" description="Thiolase N-terminal" evidence="15">
    <location>
        <begin position="5"/>
        <end position="258"/>
    </location>
</feature>
<dbReference type="PROSITE" id="PS00737">
    <property type="entry name" value="THIOLASE_2"/>
    <property type="match status" value="1"/>
</dbReference>
<keyword evidence="7" id="KW-0809">Transit peptide</keyword>
<comment type="subcellular location">
    <subcellularLocation>
        <location evidence="1">Peroxisome</location>
    </subcellularLocation>
</comment>
<keyword evidence="9" id="KW-0576">Peroxisome</keyword>
<dbReference type="InterPro" id="IPR020617">
    <property type="entry name" value="Thiolase_C"/>
</dbReference>
<evidence type="ECO:0000256" key="14">
    <source>
        <dbReference type="RuleBase" id="RU003557"/>
    </source>
</evidence>
<evidence type="ECO:0000259" key="16">
    <source>
        <dbReference type="Pfam" id="PF02803"/>
    </source>
</evidence>
<dbReference type="GO" id="GO:0006635">
    <property type="term" value="P:fatty acid beta-oxidation"/>
    <property type="evidence" value="ECO:0007669"/>
    <property type="project" value="TreeGrafter"/>
</dbReference>
<name>A0A212LEZ1_9HYPH</name>
<keyword evidence="10 14" id="KW-0012">Acyltransferase</keyword>
<evidence type="ECO:0000256" key="13">
    <source>
        <dbReference type="PIRSR" id="PIRSR000429-1"/>
    </source>
</evidence>
<dbReference type="InterPro" id="IPR016039">
    <property type="entry name" value="Thiolase-like"/>
</dbReference>
<protein>
    <recommendedName>
        <fullName evidence="12">Beta-ketothiolase</fullName>
    </recommendedName>
</protein>
<dbReference type="SUPFAM" id="SSF53901">
    <property type="entry name" value="Thiolase-like"/>
    <property type="match status" value="2"/>
</dbReference>
<evidence type="ECO:0000256" key="7">
    <source>
        <dbReference type="ARBA" id="ARBA00022946"/>
    </source>
</evidence>
<evidence type="ECO:0000256" key="1">
    <source>
        <dbReference type="ARBA" id="ARBA00004275"/>
    </source>
</evidence>
<feature type="active site" description="Acyl-thioester intermediate" evidence="13">
    <location>
        <position position="87"/>
    </location>
</feature>
<comment type="pathway">
    <text evidence="11">Metabolic intermediate biosynthesis; (R)-mevalonate biosynthesis; (R)-mevalonate from acetyl-CoA: step 1/3.</text>
</comment>
<feature type="domain" description="Thiolase C-terminal" evidence="16">
    <location>
        <begin position="267"/>
        <end position="387"/>
    </location>
</feature>
<keyword evidence="4 14" id="KW-0808">Transferase</keyword>
<evidence type="ECO:0000256" key="2">
    <source>
        <dbReference type="ARBA" id="ARBA00004683"/>
    </source>
</evidence>
<dbReference type="AlphaFoldDB" id="A0A212LEZ1"/>
<reference evidence="17" key="1">
    <citation type="submission" date="2016-08" db="EMBL/GenBank/DDBJ databases">
        <authorList>
            <person name="Seilhamer J.J."/>
        </authorList>
    </citation>
    <scope>NUCLEOTIDE SEQUENCE</scope>
    <source>
        <strain evidence="17">86</strain>
    </source>
</reference>
<evidence type="ECO:0000256" key="5">
    <source>
        <dbReference type="ARBA" id="ARBA00022752"/>
    </source>
</evidence>
<dbReference type="FunFam" id="3.40.47.10:FF:000010">
    <property type="entry name" value="Acetyl-CoA acetyltransferase (Thiolase)"/>
    <property type="match status" value="1"/>
</dbReference>
<dbReference type="GO" id="GO:0003988">
    <property type="term" value="F:acetyl-CoA C-acyltransferase activity"/>
    <property type="evidence" value="ECO:0007669"/>
    <property type="project" value="UniProtKB-ARBA"/>
</dbReference>
<dbReference type="PANTHER" id="PTHR43853">
    <property type="entry name" value="3-KETOACYL-COA THIOLASE, PEROXISOMAL"/>
    <property type="match status" value="1"/>
</dbReference>
<keyword evidence="6" id="KW-0276">Fatty acid metabolism</keyword>
<comment type="similarity">
    <text evidence="3 14">Belongs to the thiolase-like superfamily. Thiolase family.</text>
</comment>
<proteinExistence type="inferred from homology"/>
<dbReference type="InterPro" id="IPR050215">
    <property type="entry name" value="Thiolase-like_sf_Thiolase"/>
</dbReference>
<dbReference type="CDD" id="cd00751">
    <property type="entry name" value="thiolase"/>
    <property type="match status" value="1"/>
</dbReference>
<dbReference type="Pfam" id="PF02803">
    <property type="entry name" value="Thiolase_C"/>
    <property type="match status" value="1"/>
</dbReference>
<evidence type="ECO:0000256" key="8">
    <source>
        <dbReference type="ARBA" id="ARBA00023098"/>
    </source>
</evidence>
<feature type="active site" description="Proton acceptor" evidence="13">
    <location>
        <position position="375"/>
    </location>
</feature>
<evidence type="ECO:0000256" key="10">
    <source>
        <dbReference type="ARBA" id="ARBA00023315"/>
    </source>
</evidence>
<organism evidence="17">
    <name type="scientific">uncultured Pleomorphomonas sp</name>
    <dbReference type="NCBI Taxonomy" id="442121"/>
    <lineage>
        <taxon>Bacteria</taxon>
        <taxon>Pseudomonadati</taxon>
        <taxon>Pseudomonadota</taxon>
        <taxon>Alphaproteobacteria</taxon>
        <taxon>Hyphomicrobiales</taxon>
        <taxon>Pleomorphomonadaceae</taxon>
        <taxon>Pleomorphomonas</taxon>
        <taxon>environmental samples</taxon>
    </lineage>
</organism>
<dbReference type="EMBL" id="FMJD01000007">
    <property type="protein sequence ID" value="SCM76050.1"/>
    <property type="molecule type" value="Genomic_DNA"/>
</dbReference>
<evidence type="ECO:0000256" key="9">
    <source>
        <dbReference type="ARBA" id="ARBA00023140"/>
    </source>
</evidence>
<keyword evidence="8" id="KW-0443">Lipid metabolism</keyword>
<accession>A0A212LEZ1</accession>
<evidence type="ECO:0000259" key="15">
    <source>
        <dbReference type="Pfam" id="PF00108"/>
    </source>
</evidence>
<evidence type="ECO:0000256" key="4">
    <source>
        <dbReference type="ARBA" id="ARBA00022679"/>
    </source>
</evidence>
<dbReference type="Pfam" id="PF00108">
    <property type="entry name" value="Thiolase_N"/>
    <property type="match status" value="1"/>
</dbReference>
<dbReference type="PIRSF" id="PIRSF000429">
    <property type="entry name" value="Ac-CoA_Ac_transf"/>
    <property type="match status" value="1"/>
</dbReference>
<gene>
    <name evidence="17" type="primary">atoB</name>
    <name evidence="17" type="ORF">KL86PLE_30497</name>
</gene>
<evidence type="ECO:0000256" key="11">
    <source>
        <dbReference type="ARBA" id="ARBA00037924"/>
    </source>
</evidence>
<dbReference type="RefSeq" id="WP_288196312.1">
    <property type="nucleotide sequence ID" value="NZ_LT608334.1"/>
</dbReference>
<dbReference type="GO" id="GO:0042619">
    <property type="term" value="P:poly-hydroxybutyrate biosynthetic process"/>
    <property type="evidence" value="ECO:0007669"/>
    <property type="project" value="UniProtKB-KW"/>
</dbReference>
<dbReference type="GO" id="GO:0005737">
    <property type="term" value="C:cytoplasm"/>
    <property type="evidence" value="ECO:0007669"/>
    <property type="project" value="UniProtKB-ARBA"/>
</dbReference>
<dbReference type="NCBIfam" id="TIGR01930">
    <property type="entry name" value="AcCoA-C-Actrans"/>
    <property type="match status" value="1"/>
</dbReference>
<evidence type="ECO:0000256" key="6">
    <source>
        <dbReference type="ARBA" id="ARBA00022832"/>
    </source>
</evidence>
<dbReference type="PANTHER" id="PTHR43853:SF8">
    <property type="entry name" value="3-KETOACYL-COA THIOLASE, PEROXISOMAL"/>
    <property type="match status" value="1"/>
</dbReference>
<dbReference type="InterPro" id="IPR020616">
    <property type="entry name" value="Thiolase_N"/>
</dbReference>
<feature type="active site" description="Proton acceptor" evidence="13">
    <location>
        <position position="345"/>
    </location>
</feature>
<evidence type="ECO:0000256" key="3">
    <source>
        <dbReference type="ARBA" id="ARBA00010982"/>
    </source>
</evidence>